<evidence type="ECO:0000256" key="2">
    <source>
        <dbReference type="ARBA" id="ARBA00010617"/>
    </source>
</evidence>
<name>A0AAD9Z4W2_9LECA</name>
<reference evidence="6" key="1">
    <citation type="submission" date="2022-11" db="EMBL/GenBank/DDBJ databases">
        <title>Chromosomal genome sequence assembly and mating type (MAT) locus characterization of the leprose asexual lichenized fungus Lepraria neglecta (Nyl.) Erichsen.</title>
        <authorList>
            <person name="Allen J.L."/>
            <person name="Pfeffer B."/>
        </authorList>
    </citation>
    <scope>NUCLEOTIDE SEQUENCE</scope>
    <source>
        <strain evidence="6">Allen 5258</strain>
    </source>
</reference>
<comment type="cofactor">
    <cofactor evidence="1">
        <name>heme</name>
        <dbReference type="ChEBI" id="CHEBI:30413"/>
    </cofactor>
</comment>
<dbReference type="PRINTS" id="PR00465">
    <property type="entry name" value="EP450IV"/>
</dbReference>
<gene>
    <name evidence="6" type="ORF">OEA41_002770</name>
</gene>
<dbReference type="GO" id="GO:0004497">
    <property type="term" value="F:monooxygenase activity"/>
    <property type="evidence" value="ECO:0007669"/>
    <property type="project" value="InterPro"/>
</dbReference>
<evidence type="ECO:0000313" key="6">
    <source>
        <dbReference type="EMBL" id="KAK3170688.1"/>
    </source>
</evidence>
<dbReference type="GO" id="GO:0005506">
    <property type="term" value="F:iron ion binding"/>
    <property type="evidence" value="ECO:0007669"/>
    <property type="project" value="InterPro"/>
</dbReference>
<dbReference type="Proteomes" id="UP001276659">
    <property type="component" value="Unassembled WGS sequence"/>
</dbReference>
<dbReference type="InterPro" id="IPR001128">
    <property type="entry name" value="Cyt_P450"/>
</dbReference>
<accession>A0AAD9Z4W2</accession>
<dbReference type="GO" id="GO:0020037">
    <property type="term" value="F:heme binding"/>
    <property type="evidence" value="ECO:0007669"/>
    <property type="project" value="InterPro"/>
</dbReference>
<protein>
    <recommendedName>
        <fullName evidence="8">Cytochrome P450</fullName>
    </recommendedName>
</protein>
<sequence length="686" mass="77882">MIALVRSAYIALAGPLSNIPPIHWLARWSRFYNLYIKYFYSTRTAHYEAHTSKSNGGDYHPVLRVGPNEVSIMTTEGIKAVWGADFERSPWYGVFANFGRKRIFASAYSKTAIAQDRVQDIITSRVAKLVSFVGRQTSSDETFHGASGPIVIRNVFRALQVDIFTAFAFADEAGTNFLDYLKKGPNTLEDLNMGEMDLFHDEKRDEFFFWESEKPFKYIGKILARNGPKSHETAQRWLMELVKPYEAKVQLGELVQSSEKSIKQFNGSVYEKLLLYKNPKTGNPLDWTERASEIMDHAVAGQDAVPAALEFIFRQISTHPDVQSKMRLELLTSLPLSAEDRTFAMIDSLSYVNAVVMEGLRLVNTISSYQTRVVPKGGCVVAGHYLPAGTIVAAQPYLINRQPDIFPNPNAFDPSRWLLPREEYRNLSKIIKTVLVDKYTRYKTTLLEPDRTEKRPWESADFMAEVRFENILACEEGEWIEKRVRKPSLSPVEAQEQIQEPVRRRSIFQPDFNNFTFTPADENNDQEATVSPSRRPLAAQIHVNLDPFAKDNKTPAPRQVHFDLDPPVKDKEIIAPYHTLTKSETLTGAIASHQQIDARAWLGRLNTARKPSLVPSLLDQPIGAQGQKGGEQREEISRRPSMMPMDEEESIAPLEKPVVRAARPRRPMSKHRSTAPERVDEVLQGN</sequence>
<evidence type="ECO:0000256" key="3">
    <source>
        <dbReference type="ARBA" id="ARBA00022723"/>
    </source>
</evidence>
<organism evidence="6 7">
    <name type="scientific">Lepraria neglecta</name>
    <dbReference type="NCBI Taxonomy" id="209136"/>
    <lineage>
        <taxon>Eukaryota</taxon>
        <taxon>Fungi</taxon>
        <taxon>Dikarya</taxon>
        <taxon>Ascomycota</taxon>
        <taxon>Pezizomycotina</taxon>
        <taxon>Lecanoromycetes</taxon>
        <taxon>OSLEUM clade</taxon>
        <taxon>Lecanoromycetidae</taxon>
        <taxon>Lecanorales</taxon>
        <taxon>Lecanorineae</taxon>
        <taxon>Stereocaulaceae</taxon>
        <taxon>Lepraria</taxon>
    </lineage>
</organism>
<feature type="compositionally biased region" description="Basic and acidic residues" evidence="5">
    <location>
        <begin position="674"/>
        <end position="686"/>
    </location>
</feature>
<dbReference type="InterPro" id="IPR050121">
    <property type="entry name" value="Cytochrome_P450_monoxygenase"/>
</dbReference>
<dbReference type="InterPro" id="IPR036396">
    <property type="entry name" value="Cyt_P450_sf"/>
</dbReference>
<dbReference type="PANTHER" id="PTHR24305">
    <property type="entry name" value="CYTOCHROME P450"/>
    <property type="match status" value="1"/>
</dbReference>
<feature type="region of interest" description="Disordered" evidence="5">
    <location>
        <begin position="613"/>
        <end position="686"/>
    </location>
</feature>
<evidence type="ECO:0000256" key="4">
    <source>
        <dbReference type="ARBA" id="ARBA00023004"/>
    </source>
</evidence>
<dbReference type="GO" id="GO:0016705">
    <property type="term" value="F:oxidoreductase activity, acting on paired donors, with incorporation or reduction of molecular oxygen"/>
    <property type="evidence" value="ECO:0007669"/>
    <property type="project" value="InterPro"/>
</dbReference>
<evidence type="ECO:0008006" key="8">
    <source>
        <dbReference type="Google" id="ProtNLM"/>
    </source>
</evidence>
<dbReference type="PANTHER" id="PTHR24305:SF166">
    <property type="entry name" value="CYTOCHROME P450 12A4, MITOCHONDRIAL-RELATED"/>
    <property type="match status" value="1"/>
</dbReference>
<evidence type="ECO:0000256" key="1">
    <source>
        <dbReference type="ARBA" id="ARBA00001971"/>
    </source>
</evidence>
<keyword evidence="4" id="KW-0408">Iron</keyword>
<keyword evidence="7" id="KW-1185">Reference proteome</keyword>
<comment type="similarity">
    <text evidence="2">Belongs to the cytochrome P450 family.</text>
</comment>
<evidence type="ECO:0000313" key="7">
    <source>
        <dbReference type="Proteomes" id="UP001276659"/>
    </source>
</evidence>
<dbReference type="AlphaFoldDB" id="A0AAD9Z4W2"/>
<dbReference type="Pfam" id="PF00067">
    <property type="entry name" value="p450"/>
    <property type="match status" value="1"/>
</dbReference>
<feature type="compositionally biased region" description="Basic residues" evidence="5">
    <location>
        <begin position="662"/>
        <end position="673"/>
    </location>
</feature>
<dbReference type="Gene3D" id="1.10.630.10">
    <property type="entry name" value="Cytochrome P450"/>
    <property type="match status" value="1"/>
</dbReference>
<keyword evidence="3" id="KW-0479">Metal-binding</keyword>
<comment type="caution">
    <text evidence="6">The sequence shown here is derived from an EMBL/GenBank/DDBJ whole genome shotgun (WGS) entry which is preliminary data.</text>
</comment>
<dbReference type="InterPro" id="IPR002403">
    <property type="entry name" value="Cyt_P450_E_grp-IV"/>
</dbReference>
<proteinExistence type="inferred from homology"/>
<dbReference type="SUPFAM" id="SSF48264">
    <property type="entry name" value="Cytochrome P450"/>
    <property type="match status" value="1"/>
</dbReference>
<dbReference type="EMBL" id="JASNWA010000008">
    <property type="protein sequence ID" value="KAK3170688.1"/>
    <property type="molecule type" value="Genomic_DNA"/>
</dbReference>
<evidence type="ECO:0000256" key="5">
    <source>
        <dbReference type="SAM" id="MobiDB-lite"/>
    </source>
</evidence>